<sequence>MSVVLIAILLGIVHGNLAQQQTQRLFENGLNITIKAQVNSFFHQIRHGYEGTVLIRSINGQELPIFLPIKVRLISPVALNIDDMVYAKVRLKRIIGWLNPKGYDKEAVAMSNGTLGQATLNERYSWRVESDFSIKQRLYQRVKSSFNDTDMQGIVLALTFGERKDIAPQQWLQMQQMGLIHLIAISGLHIQLVFSWSVILVRLLFKGGVVSRWLPHACGLGLALSYAWLSGFSAPTVRALLTCLLITALAAANLHNARKSKWLLILSIMLAINPFYTLSASFWMSFAAVATIYYALSQHSERTWWQQALLMQAYLTIFLAPIAIYLFNGISLSAWLLNLIAVPIFTFLVMPSVLLALAVDFLQVLWSVEWLEPWLWVTWALWPINQLLVQDLGWWLDTTQCSLWLSIAVCFALLSRHYLSLNGVCWCSALLLLMMIFSSQPKRWQLVVFDVGHGLAVAIRDQHAVYLYDVAASWPSGSVAQNLLVPWLRWRGVQSLDGVFISHDDNDHAGGLSDLRQSIDIKKVIGSLGVSSTDACIAGKVYKLVTLEVKVLWPKSQPNRAYNPHSCVIRIEDTKSGLSILLTGDIDAVSEYLLSRGKQSLQSDIILVPHHGSSTSSTKGLIDRVNPQVSISSNAYQGRWQLPNKDVVKRYTQHGATWYDTGRDGMLTIDVYDNYWQVTPSRTGTKNSWYRQMLRNRVE</sequence>
<organism evidence="8 9">
    <name type="scientific">Vibrio agarivorans</name>
    <dbReference type="NCBI Taxonomy" id="153622"/>
    <lineage>
        <taxon>Bacteria</taxon>
        <taxon>Pseudomonadati</taxon>
        <taxon>Pseudomonadota</taxon>
        <taxon>Gammaproteobacteria</taxon>
        <taxon>Vibrionales</taxon>
        <taxon>Vibrionaceae</taxon>
        <taxon>Vibrio</taxon>
    </lineage>
</organism>
<dbReference type="CDD" id="cd07731">
    <property type="entry name" value="ComA-like_MBL-fold"/>
    <property type="match status" value="1"/>
</dbReference>
<keyword evidence="3 6" id="KW-0812">Transmembrane</keyword>
<keyword evidence="5 6" id="KW-0472">Membrane</keyword>
<feature type="transmembrane region" description="Helical" evidence="6">
    <location>
        <begin position="308"/>
        <end position="327"/>
    </location>
</feature>
<dbReference type="NCBIfam" id="TIGR00360">
    <property type="entry name" value="ComEC_N-term"/>
    <property type="match status" value="1"/>
</dbReference>
<accession>A0ABT7Y0U4</accession>
<evidence type="ECO:0000256" key="6">
    <source>
        <dbReference type="SAM" id="Phobius"/>
    </source>
</evidence>
<dbReference type="Pfam" id="PF03772">
    <property type="entry name" value="Competence"/>
    <property type="match status" value="1"/>
</dbReference>
<dbReference type="PANTHER" id="PTHR30619:SF1">
    <property type="entry name" value="RECOMBINATION PROTEIN 2"/>
    <property type="match status" value="1"/>
</dbReference>
<keyword evidence="9" id="KW-1185">Reference proteome</keyword>
<feature type="transmembrane region" description="Helical" evidence="6">
    <location>
        <begin position="334"/>
        <end position="358"/>
    </location>
</feature>
<evidence type="ECO:0000256" key="2">
    <source>
        <dbReference type="ARBA" id="ARBA00022475"/>
    </source>
</evidence>
<feature type="transmembrane region" description="Helical" evidence="6">
    <location>
        <begin position="420"/>
        <end position="437"/>
    </location>
</feature>
<dbReference type="InterPro" id="IPR036866">
    <property type="entry name" value="RibonucZ/Hydroxyglut_hydro"/>
</dbReference>
<evidence type="ECO:0000256" key="4">
    <source>
        <dbReference type="ARBA" id="ARBA00022989"/>
    </source>
</evidence>
<gene>
    <name evidence="8" type="ORF">QWJ08_09320</name>
</gene>
<dbReference type="Proteomes" id="UP001169719">
    <property type="component" value="Unassembled WGS sequence"/>
</dbReference>
<dbReference type="SUPFAM" id="SSF56281">
    <property type="entry name" value="Metallo-hydrolase/oxidoreductase"/>
    <property type="match status" value="1"/>
</dbReference>
<dbReference type="Pfam" id="PF00753">
    <property type="entry name" value="Lactamase_B"/>
    <property type="match status" value="1"/>
</dbReference>
<reference evidence="8" key="1">
    <citation type="submission" date="2024-05" db="EMBL/GenBank/DDBJ databases">
        <title>Genome Sequences of Four Agar- Degrading Marine Bacteria.</title>
        <authorList>
            <person name="Phillips E.K."/>
            <person name="Shaffer J.C."/>
            <person name="Henson M.W."/>
            <person name="Temperton B."/>
            <person name="Thrash C.J."/>
            <person name="Martin M.O."/>
        </authorList>
    </citation>
    <scope>NUCLEOTIDE SEQUENCE</scope>
    <source>
        <strain evidence="8">EKP203</strain>
    </source>
</reference>
<dbReference type="NCBIfam" id="TIGR00361">
    <property type="entry name" value="ComEC_Rec2"/>
    <property type="match status" value="1"/>
</dbReference>
<comment type="subcellular location">
    <subcellularLocation>
        <location evidence="1">Cell membrane</location>
        <topology evidence="1">Multi-pass membrane protein</topology>
    </subcellularLocation>
</comment>
<dbReference type="InterPro" id="IPR004797">
    <property type="entry name" value="Competence_ComEC/Rec2"/>
</dbReference>
<dbReference type="PANTHER" id="PTHR30619">
    <property type="entry name" value="DNA INTERNALIZATION/COMPETENCE PROTEIN COMEC/REC2"/>
    <property type="match status" value="1"/>
</dbReference>
<name>A0ABT7Y0U4_9VIBR</name>
<dbReference type="InterPro" id="IPR001279">
    <property type="entry name" value="Metallo-B-lactamas"/>
</dbReference>
<keyword evidence="4 6" id="KW-1133">Transmembrane helix</keyword>
<evidence type="ECO:0000313" key="9">
    <source>
        <dbReference type="Proteomes" id="UP001169719"/>
    </source>
</evidence>
<dbReference type="InterPro" id="IPR004477">
    <property type="entry name" value="ComEC_N"/>
</dbReference>
<dbReference type="EMBL" id="JAUEOZ010000001">
    <property type="protein sequence ID" value="MDN2481595.1"/>
    <property type="molecule type" value="Genomic_DNA"/>
</dbReference>
<keyword evidence="2" id="KW-1003">Cell membrane</keyword>
<dbReference type="InterPro" id="IPR052159">
    <property type="entry name" value="Competence_DNA_uptake"/>
</dbReference>
<protein>
    <submittedName>
        <fullName evidence="8">DNA internalization-related competence protein ComEC/Rec2</fullName>
    </submittedName>
</protein>
<dbReference type="Gene3D" id="3.60.15.10">
    <property type="entry name" value="Ribonuclease Z/Hydroxyacylglutathione hydrolase-like"/>
    <property type="match status" value="1"/>
</dbReference>
<proteinExistence type="predicted"/>
<comment type="caution">
    <text evidence="8">The sequence shown here is derived from an EMBL/GenBank/DDBJ whole genome shotgun (WGS) entry which is preliminary data.</text>
</comment>
<evidence type="ECO:0000259" key="7">
    <source>
        <dbReference type="SMART" id="SM00849"/>
    </source>
</evidence>
<evidence type="ECO:0000313" key="8">
    <source>
        <dbReference type="EMBL" id="MDN2481595.1"/>
    </source>
</evidence>
<feature type="transmembrane region" description="Helical" evidence="6">
    <location>
        <begin position="213"/>
        <end position="229"/>
    </location>
</feature>
<feature type="transmembrane region" description="Helical" evidence="6">
    <location>
        <begin position="179"/>
        <end position="201"/>
    </location>
</feature>
<dbReference type="InterPro" id="IPR035681">
    <property type="entry name" value="ComA-like_MBL"/>
</dbReference>
<feature type="domain" description="Metallo-beta-lactamase" evidence="7">
    <location>
        <begin position="453"/>
        <end position="639"/>
    </location>
</feature>
<feature type="transmembrane region" description="Helical" evidence="6">
    <location>
        <begin position="235"/>
        <end position="254"/>
    </location>
</feature>
<evidence type="ECO:0000256" key="1">
    <source>
        <dbReference type="ARBA" id="ARBA00004651"/>
    </source>
</evidence>
<dbReference type="SMART" id="SM00849">
    <property type="entry name" value="Lactamase_B"/>
    <property type="match status" value="1"/>
</dbReference>
<evidence type="ECO:0000256" key="3">
    <source>
        <dbReference type="ARBA" id="ARBA00022692"/>
    </source>
</evidence>
<dbReference type="RefSeq" id="WP_289961684.1">
    <property type="nucleotide sequence ID" value="NZ_JAUEOZ010000001.1"/>
</dbReference>
<evidence type="ECO:0000256" key="5">
    <source>
        <dbReference type="ARBA" id="ARBA00023136"/>
    </source>
</evidence>